<evidence type="ECO:0000313" key="1">
    <source>
        <dbReference type="EMBL" id="CRK44423.1"/>
    </source>
</evidence>
<protein>
    <submittedName>
        <fullName evidence="1">Uncharacterized protein</fullName>
    </submittedName>
</protein>
<sequence length="8" mass="1062">WQRSRQSD</sequence>
<reference evidence="2" key="1">
    <citation type="submission" date="2015-05" db="EMBL/GenBank/DDBJ databases">
        <authorList>
            <person name="Fogelqvist Johan"/>
        </authorList>
    </citation>
    <scope>NUCLEOTIDE SEQUENCE [LARGE SCALE GENOMIC DNA]</scope>
</reference>
<accession>A0A0G4NDC9</accession>
<evidence type="ECO:0000313" key="2">
    <source>
        <dbReference type="Proteomes" id="UP000045706"/>
    </source>
</evidence>
<feature type="non-terminal residue" evidence="1">
    <location>
        <position position="1"/>
    </location>
</feature>
<gene>
    <name evidence="1" type="ORF">BN1723_019440</name>
</gene>
<name>A0A0G4NDC9_VERLO</name>
<dbReference type="Proteomes" id="UP000045706">
    <property type="component" value="Unassembled WGS sequence"/>
</dbReference>
<dbReference type="EMBL" id="CVQI01033998">
    <property type="protein sequence ID" value="CRK44423.1"/>
    <property type="molecule type" value="Genomic_DNA"/>
</dbReference>
<proteinExistence type="predicted"/>
<organism evidence="1 2">
    <name type="scientific">Verticillium longisporum</name>
    <name type="common">Verticillium dahliae var. longisporum</name>
    <dbReference type="NCBI Taxonomy" id="100787"/>
    <lineage>
        <taxon>Eukaryota</taxon>
        <taxon>Fungi</taxon>
        <taxon>Dikarya</taxon>
        <taxon>Ascomycota</taxon>
        <taxon>Pezizomycotina</taxon>
        <taxon>Sordariomycetes</taxon>
        <taxon>Hypocreomycetidae</taxon>
        <taxon>Glomerellales</taxon>
        <taxon>Plectosphaerellaceae</taxon>
        <taxon>Verticillium</taxon>
    </lineage>
</organism>